<evidence type="ECO:0000256" key="1">
    <source>
        <dbReference type="SAM" id="MobiDB-lite"/>
    </source>
</evidence>
<evidence type="ECO:0000313" key="3">
    <source>
        <dbReference type="Proteomes" id="UP000242180"/>
    </source>
</evidence>
<dbReference type="InParanoid" id="A0A1X2HDS0"/>
<dbReference type="Proteomes" id="UP000242180">
    <property type="component" value="Unassembled WGS sequence"/>
</dbReference>
<keyword evidence="3" id="KW-1185">Reference proteome</keyword>
<protein>
    <submittedName>
        <fullName evidence="2">Uncharacterized protein</fullName>
    </submittedName>
</protein>
<name>A0A1X2HDS0_SYNRA</name>
<gene>
    <name evidence="2" type="ORF">BCR43DRAFT_564123</name>
</gene>
<accession>A0A1X2HDS0</accession>
<dbReference type="OrthoDB" id="2274050at2759"/>
<comment type="caution">
    <text evidence="2">The sequence shown here is derived from an EMBL/GenBank/DDBJ whole genome shotgun (WGS) entry which is preliminary data.</text>
</comment>
<feature type="region of interest" description="Disordered" evidence="1">
    <location>
        <begin position="103"/>
        <end position="145"/>
    </location>
</feature>
<sequence>MAQSMVLTHQPTRRVSFDLGQNTVHILPSHRQCRKLIERRNREELQRRMLSEIMLCDTIVSEIEQEVRSSSSSDEDSQEEDCTQARVLKSCLKKLPEQPAVQTSCVKQARKKTTKKSAKKGKRNHRGRAWIPAHPSRGGDSTWKF</sequence>
<organism evidence="2 3">
    <name type="scientific">Syncephalastrum racemosum</name>
    <name type="common">Filamentous fungus</name>
    <dbReference type="NCBI Taxonomy" id="13706"/>
    <lineage>
        <taxon>Eukaryota</taxon>
        <taxon>Fungi</taxon>
        <taxon>Fungi incertae sedis</taxon>
        <taxon>Mucoromycota</taxon>
        <taxon>Mucoromycotina</taxon>
        <taxon>Mucoromycetes</taxon>
        <taxon>Mucorales</taxon>
        <taxon>Syncephalastraceae</taxon>
        <taxon>Syncephalastrum</taxon>
    </lineage>
</organism>
<dbReference type="EMBL" id="MCGN01000005">
    <property type="protein sequence ID" value="ORY96918.1"/>
    <property type="molecule type" value="Genomic_DNA"/>
</dbReference>
<dbReference type="AlphaFoldDB" id="A0A1X2HDS0"/>
<feature type="compositionally biased region" description="Basic residues" evidence="1">
    <location>
        <begin position="108"/>
        <end position="128"/>
    </location>
</feature>
<reference evidence="2 3" key="1">
    <citation type="submission" date="2016-07" db="EMBL/GenBank/DDBJ databases">
        <title>Pervasive Adenine N6-methylation of Active Genes in Fungi.</title>
        <authorList>
            <consortium name="DOE Joint Genome Institute"/>
            <person name="Mondo S.J."/>
            <person name="Dannebaum R.O."/>
            <person name="Kuo R.C."/>
            <person name="Labutti K."/>
            <person name="Haridas S."/>
            <person name="Kuo A."/>
            <person name="Salamov A."/>
            <person name="Ahrendt S.R."/>
            <person name="Lipzen A."/>
            <person name="Sullivan W."/>
            <person name="Andreopoulos W.B."/>
            <person name="Clum A."/>
            <person name="Lindquist E."/>
            <person name="Daum C."/>
            <person name="Ramamoorthy G.K."/>
            <person name="Gryganskyi A."/>
            <person name="Culley D."/>
            <person name="Magnuson J.K."/>
            <person name="James T.Y."/>
            <person name="O'Malley M.A."/>
            <person name="Stajich J.E."/>
            <person name="Spatafora J.W."/>
            <person name="Visel A."/>
            <person name="Grigoriev I.V."/>
        </authorList>
    </citation>
    <scope>NUCLEOTIDE SEQUENCE [LARGE SCALE GENOMIC DNA]</scope>
    <source>
        <strain evidence="2 3">NRRL 2496</strain>
    </source>
</reference>
<proteinExistence type="predicted"/>
<dbReference type="OMA" id="NEPVHHE"/>
<evidence type="ECO:0000313" key="2">
    <source>
        <dbReference type="EMBL" id="ORY96918.1"/>
    </source>
</evidence>